<name>A0A8J7KME7_9ACTN</name>
<comment type="caution">
    <text evidence="1">The sequence shown here is derived from an EMBL/GenBank/DDBJ whole genome shotgun (WGS) entry which is preliminary data.</text>
</comment>
<proteinExistence type="predicted"/>
<gene>
    <name evidence="1" type="ORF">IW245_000126</name>
</gene>
<protein>
    <submittedName>
        <fullName evidence="1">Uncharacterized protein</fullName>
    </submittedName>
</protein>
<reference evidence="1" key="1">
    <citation type="submission" date="2020-11" db="EMBL/GenBank/DDBJ databases">
        <title>Sequencing the genomes of 1000 actinobacteria strains.</title>
        <authorList>
            <person name="Klenk H.-P."/>
        </authorList>
    </citation>
    <scope>NUCLEOTIDE SEQUENCE</scope>
    <source>
        <strain evidence="1">DSM 45356</strain>
    </source>
</reference>
<dbReference type="Proteomes" id="UP000622552">
    <property type="component" value="Unassembled WGS sequence"/>
</dbReference>
<evidence type="ECO:0000313" key="1">
    <source>
        <dbReference type="EMBL" id="MBG6133932.1"/>
    </source>
</evidence>
<dbReference type="AlphaFoldDB" id="A0A8J7KME7"/>
<sequence length="341" mass="37851">MLNPWEVYDDPPVLWAWEFPADQPLDVLRAWHREVLTSGARHRVFEVRTIPAIDYLRERDGFIADFLGRHPERLPRALPYPFVVPEVIFNDGLDVEASTLLAFDDTDGQVREVDATSMSQLAGAPSVHPRRGRTALAPLTLSGRRDFAEDQVSEGPMQGEIALRSSIWLPWTLAPVHVFRADDYLPNHRLAARHTPRLNQFLSEVAAATVAAGGRWLGAEVHPAFAFEIHDHGVDLEVPHPFDVYWDAPAAMGVVAAVRAGLDWFTAHPVRPRHGVVRLALGTEDALADATADQLLSALAAAPELGAYDWSSPEAVTKIQVTNRAGVHLLGRYLLHEARRR</sequence>
<organism evidence="1 2">
    <name type="scientific">Longispora fulva</name>
    <dbReference type="NCBI Taxonomy" id="619741"/>
    <lineage>
        <taxon>Bacteria</taxon>
        <taxon>Bacillati</taxon>
        <taxon>Actinomycetota</taxon>
        <taxon>Actinomycetes</taxon>
        <taxon>Micromonosporales</taxon>
        <taxon>Micromonosporaceae</taxon>
        <taxon>Longispora</taxon>
    </lineage>
</organism>
<evidence type="ECO:0000313" key="2">
    <source>
        <dbReference type="Proteomes" id="UP000622552"/>
    </source>
</evidence>
<dbReference type="RefSeq" id="WP_197001231.1">
    <property type="nucleotide sequence ID" value="NZ_BONS01000032.1"/>
</dbReference>
<dbReference type="EMBL" id="JADOUF010000001">
    <property type="protein sequence ID" value="MBG6133932.1"/>
    <property type="molecule type" value="Genomic_DNA"/>
</dbReference>
<keyword evidence="2" id="KW-1185">Reference proteome</keyword>
<accession>A0A8J7KME7</accession>